<protein>
    <submittedName>
        <fullName evidence="1">Uncharacterized protein</fullName>
    </submittedName>
</protein>
<dbReference type="Proteomes" id="UP000002059">
    <property type="component" value="Partially assembled WGS sequence"/>
</dbReference>
<organism evidence="1 2">
    <name type="scientific">Paracoccidioides lutzii (strain ATCC MYA-826 / Pb01)</name>
    <name type="common">Paracoccidioides brasiliensis</name>
    <dbReference type="NCBI Taxonomy" id="502779"/>
    <lineage>
        <taxon>Eukaryota</taxon>
        <taxon>Fungi</taxon>
        <taxon>Dikarya</taxon>
        <taxon>Ascomycota</taxon>
        <taxon>Pezizomycotina</taxon>
        <taxon>Eurotiomycetes</taxon>
        <taxon>Eurotiomycetidae</taxon>
        <taxon>Onygenales</taxon>
        <taxon>Ajellomycetaceae</taxon>
        <taxon>Paracoccidioides</taxon>
    </lineage>
</organism>
<accession>C1GP34</accession>
<name>C1GP34_PARBA</name>
<dbReference type="HOGENOM" id="CLU_3299553_0_0_1"/>
<dbReference type="GeneID" id="9100825"/>
<sequence length="40" mass="4638">MSKIIQPVRTKPEDVKAIKWVDVQSLTSQSAWNNEEPPTW</sequence>
<evidence type="ECO:0000313" key="2">
    <source>
        <dbReference type="Proteomes" id="UP000002059"/>
    </source>
</evidence>
<dbReference type="KEGG" id="pbl:PAAG_00279"/>
<evidence type="ECO:0000313" key="1">
    <source>
        <dbReference type="EMBL" id="EEH35956.2"/>
    </source>
</evidence>
<gene>
    <name evidence="1" type="ORF">PAAG_00279</name>
</gene>
<dbReference type="RefSeq" id="XP_015700299.1">
    <property type="nucleotide sequence ID" value="XM_015843964.1"/>
</dbReference>
<dbReference type="AlphaFoldDB" id="C1GP34"/>
<dbReference type="eggNOG" id="ENOG502RQRB">
    <property type="taxonomic scope" value="Eukaryota"/>
</dbReference>
<proteinExistence type="predicted"/>
<dbReference type="EMBL" id="KN293992">
    <property type="protein sequence ID" value="EEH35956.2"/>
    <property type="molecule type" value="Genomic_DNA"/>
</dbReference>
<dbReference type="VEuPathDB" id="FungiDB:PAAG_00279"/>
<keyword evidence="2" id="KW-1185">Reference proteome</keyword>
<reference evidence="1 2" key="1">
    <citation type="journal article" date="2011" name="PLoS Genet.">
        <title>Comparative genomic analysis of human fungal pathogens causing paracoccidioidomycosis.</title>
        <authorList>
            <person name="Desjardins C.A."/>
            <person name="Champion M.D."/>
            <person name="Holder J.W."/>
            <person name="Muszewska A."/>
            <person name="Goldberg J."/>
            <person name="Bailao A.M."/>
            <person name="Brigido M.M."/>
            <person name="Ferreira M.E."/>
            <person name="Garcia A.M."/>
            <person name="Grynberg M."/>
            <person name="Gujja S."/>
            <person name="Heiman D.I."/>
            <person name="Henn M.R."/>
            <person name="Kodira C.D."/>
            <person name="Leon-Narvaez H."/>
            <person name="Longo L.V."/>
            <person name="Ma L.J."/>
            <person name="Malavazi I."/>
            <person name="Matsuo A.L."/>
            <person name="Morais F.V."/>
            <person name="Pereira M."/>
            <person name="Rodriguez-Brito S."/>
            <person name="Sakthikumar S."/>
            <person name="Salem-Izacc S.M."/>
            <person name="Sykes S.M."/>
            <person name="Teixeira M.M."/>
            <person name="Vallejo M.C."/>
            <person name="Walter M.E."/>
            <person name="Yandava C."/>
            <person name="Young S."/>
            <person name="Zeng Q."/>
            <person name="Zucker J."/>
            <person name="Felipe M.S."/>
            <person name="Goldman G.H."/>
            <person name="Haas B.J."/>
            <person name="McEwen J.G."/>
            <person name="Nino-Vega G."/>
            <person name="Puccia R."/>
            <person name="San-Blas G."/>
            <person name="Soares C.M."/>
            <person name="Birren B.W."/>
            <person name="Cuomo C.A."/>
        </authorList>
    </citation>
    <scope>NUCLEOTIDE SEQUENCE [LARGE SCALE GENOMIC DNA]</scope>
    <source>
        <strain evidence="2">ATCC MYA-826 / Pb01</strain>
    </source>
</reference>